<name>A0A8T0J6A7_CERPU</name>
<keyword evidence="1" id="KW-0732">Signal</keyword>
<comment type="caution">
    <text evidence="2">The sequence shown here is derived from an EMBL/GenBank/DDBJ whole genome shotgun (WGS) entry which is preliminary data.</text>
</comment>
<organism evidence="2 3">
    <name type="scientific">Ceratodon purpureus</name>
    <name type="common">Fire moss</name>
    <name type="synonym">Dicranum purpureum</name>
    <dbReference type="NCBI Taxonomy" id="3225"/>
    <lineage>
        <taxon>Eukaryota</taxon>
        <taxon>Viridiplantae</taxon>
        <taxon>Streptophyta</taxon>
        <taxon>Embryophyta</taxon>
        <taxon>Bryophyta</taxon>
        <taxon>Bryophytina</taxon>
        <taxon>Bryopsida</taxon>
        <taxon>Dicranidae</taxon>
        <taxon>Pseudoditrichales</taxon>
        <taxon>Ditrichaceae</taxon>
        <taxon>Ceratodon</taxon>
    </lineage>
</organism>
<proteinExistence type="predicted"/>
<accession>A0A8T0J6A7</accession>
<evidence type="ECO:0000256" key="1">
    <source>
        <dbReference type="SAM" id="SignalP"/>
    </source>
</evidence>
<dbReference type="AlphaFoldDB" id="A0A8T0J6A7"/>
<reference evidence="2" key="1">
    <citation type="submission" date="2020-06" db="EMBL/GenBank/DDBJ databases">
        <title>WGS assembly of Ceratodon purpureus strain R40.</title>
        <authorList>
            <person name="Carey S.B."/>
            <person name="Jenkins J."/>
            <person name="Shu S."/>
            <person name="Lovell J.T."/>
            <person name="Sreedasyam A."/>
            <person name="Maumus F."/>
            <person name="Tiley G.P."/>
            <person name="Fernandez-Pozo N."/>
            <person name="Barry K."/>
            <person name="Chen C."/>
            <person name="Wang M."/>
            <person name="Lipzen A."/>
            <person name="Daum C."/>
            <person name="Saski C.A."/>
            <person name="Payton A.C."/>
            <person name="Mcbreen J.C."/>
            <person name="Conrad R.E."/>
            <person name="Kollar L.M."/>
            <person name="Olsson S."/>
            <person name="Huttunen S."/>
            <person name="Landis J.B."/>
            <person name="Wickett N.J."/>
            <person name="Johnson M.G."/>
            <person name="Rensing S.A."/>
            <person name="Grimwood J."/>
            <person name="Schmutz J."/>
            <person name="Mcdaniel S.F."/>
        </authorList>
    </citation>
    <scope>NUCLEOTIDE SEQUENCE</scope>
    <source>
        <strain evidence="2">R40</strain>
    </source>
</reference>
<protein>
    <recommendedName>
        <fullName evidence="4">Secreted protein</fullName>
    </recommendedName>
</protein>
<dbReference type="Proteomes" id="UP000822688">
    <property type="component" value="Chromosome 1"/>
</dbReference>
<evidence type="ECO:0008006" key="4">
    <source>
        <dbReference type="Google" id="ProtNLM"/>
    </source>
</evidence>
<gene>
    <name evidence="2" type="ORF">KC19_1G177700</name>
</gene>
<evidence type="ECO:0000313" key="2">
    <source>
        <dbReference type="EMBL" id="KAG0591460.1"/>
    </source>
</evidence>
<feature type="chain" id="PRO_5035898637" description="Secreted protein" evidence="1">
    <location>
        <begin position="19"/>
        <end position="75"/>
    </location>
</feature>
<sequence length="75" mass="8587">MLILHLVWSALILQGLETLRKHEFRGEQSRTDRDGYGGHGRTNMFSICVRGYTYLGSTTVENRGNVRFDEEGGPW</sequence>
<keyword evidence="3" id="KW-1185">Reference proteome</keyword>
<feature type="signal peptide" evidence="1">
    <location>
        <begin position="1"/>
        <end position="18"/>
    </location>
</feature>
<dbReference type="EMBL" id="CM026421">
    <property type="protein sequence ID" value="KAG0591460.1"/>
    <property type="molecule type" value="Genomic_DNA"/>
</dbReference>
<evidence type="ECO:0000313" key="3">
    <source>
        <dbReference type="Proteomes" id="UP000822688"/>
    </source>
</evidence>